<name>B0DIE1_LACBS</name>
<dbReference type="EMBL" id="DS547112">
    <property type="protein sequence ID" value="EDR05675.1"/>
    <property type="molecule type" value="Genomic_DNA"/>
</dbReference>
<dbReference type="HOGENOM" id="CLU_2654914_0_0_1"/>
<dbReference type="GeneID" id="6079313"/>
<proteinExistence type="predicted"/>
<dbReference type="AlphaFoldDB" id="B0DIE1"/>
<gene>
    <name evidence="1" type="ORF">LACBIDRAFT_302829</name>
</gene>
<accession>B0DIE1</accession>
<evidence type="ECO:0000313" key="2">
    <source>
        <dbReference type="Proteomes" id="UP000001194"/>
    </source>
</evidence>
<dbReference type="KEGG" id="lbc:LACBIDRAFT_302829"/>
<protein>
    <submittedName>
        <fullName evidence="1">Predicted protein</fullName>
    </submittedName>
</protein>
<organism evidence="2">
    <name type="scientific">Laccaria bicolor (strain S238N-H82 / ATCC MYA-4686)</name>
    <name type="common">Bicoloured deceiver</name>
    <name type="synonym">Laccaria laccata var. bicolor</name>
    <dbReference type="NCBI Taxonomy" id="486041"/>
    <lineage>
        <taxon>Eukaryota</taxon>
        <taxon>Fungi</taxon>
        <taxon>Dikarya</taxon>
        <taxon>Basidiomycota</taxon>
        <taxon>Agaricomycotina</taxon>
        <taxon>Agaricomycetes</taxon>
        <taxon>Agaricomycetidae</taxon>
        <taxon>Agaricales</taxon>
        <taxon>Agaricineae</taxon>
        <taxon>Hydnangiaceae</taxon>
        <taxon>Laccaria</taxon>
    </lineage>
</organism>
<dbReference type="InParanoid" id="B0DIE1"/>
<dbReference type="STRING" id="486041.B0DIE1"/>
<dbReference type="RefSeq" id="XP_001883779.1">
    <property type="nucleotide sequence ID" value="XM_001883744.1"/>
</dbReference>
<dbReference type="Proteomes" id="UP000001194">
    <property type="component" value="Unassembled WGS sequence"/>
</dbReference>
<keyword evidence="2" id="KW-1185">Reference proteome</keyword>
<evidence type="ECO:0000313" key="1">
    <source>
        <dbReference type="EMBL" id="EDR05675.1"/>
    </source>
</evidence>
<dbReference type="OrthoDB" id="1668230at2759"/>
<sequence>MIKLLDFGWSVSADSTINLPDDEPVKLFPYLGKCANAPHSTQRNPLVEQINLGMRLFNAPEILRGECQDHRAKEYL</sequence>
<reference evidence="1 2" key="1">
    <citation type="journal article" date="2008" name="Nature">
        <title>The genome of Laccaria bicolor provides insights into mycorrhizal symbiosis.</title>
        <authorList>
            <person name="Martin F."/>
            <person name="Aerts A."/>
            <person name="Ahren D."/>
            <person name="Brun A."/>
            <person name="Danchin E.G.J."/>
            <person name="Duchaussoy F."/>
            <person name="Gibon J."/>
            <person name="Kohler A."/>
            <person name="Lindquist E."/>
            <person name="Pereda V."/>
            <person name="Salamov A."/>
            <person name="Shapiro H.J."/>
            <person name="Wuyts J."/>
            <person name="Blaudez D."/>
            <person name="Buee M."/>
            <person name="Brokstein P."/>
            <person name="Canbaeck B."/>
            <person name="Cohen D."/>
            <person name="Courty P.E."/>
            <person name="Coutinho P.M."/>
            <person name="Delaruelle C."/>
            <person name="Detter J.C."/>
            <person name="Deveau A."/>
            <person name="DiFazio S."/>
            <person name="Duplessis S."/>
            <person name="Fraissinet-Tachet L."/>
            <person name="Lucic E."/>
            <person name="Frey-Klett P."/>
            <person name="Fourrey C."/>
            <person name="Feussner I."/>
            <person name="Gay G."/>
            <person name="Grimwood J."/>
            <person name="Hoegger P.J."/>
            <person name="Jain P."/>
            <person name="Kilaru S."/>
            <person name="Labbe J."/>
            <person name="Lin Y.C."/>
            <person name="Legue V."/>
            <person name="Le Tacon F."/>
            <person name="Marmeisse R."/>
            <person name="Melayah D."/>
            <person name="Montanini B."/>
            <person name="Muratet M."/>
            <person name="Nehls U."/>
            <person name="Niculita-Hirzel H."/>
            <person name="Oudot-Le Secq M.P."/>
            <person name="Peter M."/>
            <person name="Quesneville H."/>
            <person name="Rajashekar B."/>
            <person name="Reich M."/>
            <person name="Rouhier N."/>
            <person name="Schmutz J."/>
            <person name="Yin T."/>
            <person name="Chalot M."/>
            <person name="Henrissat B."/>
            <person name="Kuees U."/>
            <person name="Lucas S."/>
            <person name="Van de Peer Y."/>
            <person name="Podila G.K."/>
            <person name="Polle A."/>
            <person name="Pukkila P.J."/>
            <person name="Richardson P.M."/>
            <person name="Rouze P."/>
            <person name="Sanders I.R."/>
            <person name="Stajich J.E."/>
            <person name="Tunlid A."/>
            <person name="Tuskan G."/>
            <person name="Grigoriev I.V."/>
        </authorList>
    </citation>
    <scope>NUCLEOTIDE SEQUENCE [LARGE SCALE GENOMIC DNA]</scope>
    <source>
        <strain evidence="2">S238N-H82 / ATCC MYA-4686</strain>
    </source>
</reference>